<dbReference type="RefSeq" id="WP_207672667.1">
    <property type="nucleotide sequence ID" value="NZ_JAFREM010000010.1"/>
</dbReference>
<evidence type="ECO:0000256" key="2">
    <source>
        <dbReference type="ARBA" id="ARBA00004921"/>
    </source>
</evidence>
<dbReference type="CDD" id="cd00947">
    <property type="entry name" value="TBP_aldolase_IIB"/>
    <property type="match status" value="1"/>
</dbReference>
<evidence type="ECO:0000313" key="7">
    <source>
        <dbReference type="Proteomes" id="UP000664601"/>
    </source>
</evidence>
<dbReference type="PANTHER" id="PTHR30304">
    <property type="entry name" value="D-TAGATOSE-1,6-BISPHOSPHATE ALDOLASE"/>
    <property type="match status" value="1"/>
</dbReference>
<dbReference type="PANTHER" id="PTHR30304:SF0">
    <property type="entry name" value="D-TAGATOSE-1,6-BISPHOSPHATE ALDOLASE SUBUNIT GATY-RELATED"/>
    <property type="match status" value="1"/>
</dbReference>
<dbReference type="InterPro" id="IPR013785">
    <property type="entry name" value="Aldolase_TIM"/>
</dbReference>
<reference evidence="6 7" key="1">
    <citation type="submission" date="2021-03" db="EMBL/GenBank/DDBJ databases">
        <title>Enterococcal diversity collection.</title>
        <authorList>
            <person name="Gilmore M.S."/>
            <person name="Schwartzman J."/>
            <person name="Van Tyne D."/>
            <person name="Martin M."/>
            <person name="Earl A.M."/>
            <person name="Manson A.L."/>
            <person name="Straub T."/>
            <person name="Salamzade R."/>
            <person name="Saavedra J."/>
            <person name="Lebreton F."/>
            <person name="Prichula J."/>
            <person name="Schaufler K."/>
            <person name="Gaca A."/>
            <person name="Sgardioli B."/>
            <person name="Wagenaar J."/>
            <person name="Strong T."/>
        </authorList>
    </citation>
    <scope>NUCLEOTIDE SEQUENCE [LARGE SCALE GENOMIC DNA]</scope>
    <source>
        <strain evidence="6 7">669A</strain>
    </source>
</reference>
<dbReference type="PROSITE" id="PS00806">
    <property type="entry name" value="ALDOLASE_CLASS_II_2"/>
    <property type="match status" value="1"/>
</dbReference>
<dbReference type="InterPro" id="IPR011289">
    <property type="entry name" value="Fruc_bis_ald_class-2"/>
</dbReference>
<dbReference type="GO" id="GO:0004332">
    <property type="term" value="F:fructose-bisphosphate aldolase activity"/>
    <property type="evidence" value="ECO:0007669"/>
    <property type="project" value="UniProtKB-EC"/>
</dbReference>
<dbReference type="InterPro" id="IPR000771">
    <property type="entry name" value="FBA_II"/>
</dbReference>
<evidence type="ECO:0000256" key="1">
    <source>
        <dbReference type="ARBA" id="ARBA00001947"/>
    </source>
</evidence>
<organism evidence="6 7">
    <name type="scientific">Candidatus Enterococcus moelleringii</name>
    <dbReference type="NCBI Taxonomy" id="2815325"/>
    <lineage>
        <taxon>Bacteria</taxon>
        <taxon>Bacillati</taxon>
        <taxon>Bacillota</taxon>
        <taxon>Bacilli</taxon>
        <taxon>Lactobacillales</taxon>
        <taxon>Enterococcaceae</taxon>
        <taxon>Enterococcus</taxon>
    </lineage>
</organism>
<comment type="pathway">
    <text evidence="2">Carbohydrate degradation.</text>
</comment>
<dbReference type="EC" id="4.1.2.13" evidence="6"/>
<proteinExistence type="predicted"/>
<dbReference type="NCBIfam" id="TIGR00167">
    <property type="entry name" value="cbbA"/>
    <property type="match status" value="1"/>
</dbReference>
<keyword evidence="3" id="KW-0479">Metal-binding</keyword>
<evidence type="ECO:0000256" key="3">
    <source>
        <dbReference type="ARBA" id="ARBA00022723"/>
    </source>
</evidence>
<protein>
    <submittedName>
        <fullName evidence="6">Class II fructose-1,6-bisphosphate aldolase</fullName>
        <ecNumber evidence="6">4.1.2.13</ecNumber>
    </submittedName>
</protein>
<sequence>MKFVTLNDVLPKARAEGYAVGHFNLNGIPWVKAILSAAEEAKSPVIIASSDRMVDFLGGFKTIADLVSNIGDELEITVPVVMHLDHGQTISRCFAAIDAGYSSVMYDGSHDPIDKNIADTKRVVEHAHKNGVTVEAEIGTVGGNEDGLVSGINYADFNESVRLVEESGVDALAAALGSVHGKYVGEPKLGFKEMEAIAAAIEVPLVLHGASGIPLDQLKKAISKGHAKVNINTEMNMAWIEAVRQSMAQFPDSHEPRQLIEPGEQAISQVVKNKMEEFGSIGKA</sequence>
<comment type="caution">
    <text evidence="6">The sequence shown here is derived from an EMBL/GenBank/DDBJ whole genome shotgun (WGS) entry which is preliminary data.</text>
</comment>
<dbReference type="EMBL" id="JAFREM010000010">
    <property type="protein sequence ID" value="MBO1305729.1"/>
    <property type="molecule type" value="Genomic_DNA"/>
</dbReference>
<dbReference type="Pfam" id="PF01116">
    <property type="entry name" value="F_bP_aldolase"/>
    <property type="match status" value="1"/>
</dbReference>
<accession>A0ABS3L7X1</accession>
<comment type="cofactor">
    <cofactor evidence="1">
        <name>Zn(2+)</name>
        <dbReference type="ChEBI" id="CHEBI:29105"/>
    </cofactor>
</comment>
<evidence type="ECO:0000256" key="5">
    <source>
        <dbReference type="ARBA" id="ARBA00023239"/>
    </source>
</evidence>
<keyword evidence="4" id="KW-0862">Zinc</keyword>
<dbReference type="NCBIfam" id="TIGR01859">
    <property type="entry name" value="fruc_bis_ald"/>
    <property type="match status" value="1"/>
</dbReference>
<dbReference type="InterPro" id="IPR050246">
    <property type="entry name" value="Class_II_FBP_aldolase"/>
</dbReference>
<evidence type="ECO:0000313" key="6">
    <source>
        <dbReference type="EMBL" id="MBO1305729.1"/>
    </source>
</evidence>
<keyword evidence="5 6" id="KW-0456">Lyase</keyword>
<dbReference type="PIRSF" id="PIRSF001359">
    <property type="entry name" value="F_bP_aldolase_II"/>
    <property type="match status" value="1"/>
</dbReference>
<dbReference type="Gene3D" id="3.20.20.70">
    <property type="entry name" value="Aldolase class I"/>
    <property type="match status" value="1"/>
</dbReference>
<name>A0ABS3L7X1_9ENTE</name>
<dbReference type="Proteomes" id="UP000664601">
    <property type="component" value="Unassembled WGS sequence"/>
</dbReference>
<gene>
    <name evidence="6" type="primary">fba</name>
    <name evidence="6" type="ORF">JZO70_06145</name>
</gene>
<evidence type="ECO:0000256" key="4">
    <source>
        <dbReference type="ARBA" id="ARBA00022833"/>
    </source>
</evidence>
<keyword evidence="7" id="KW-1185">Reference proteome</keyword>
<dbReference type="SUPFAM" id="SSF51569">
    <property type="entry name" value="Aldolase"/>
    <property type="match status" value="1"/>
</dbReference>